<dbReference type="RefSeq" id="WP_134111178.1">
    <property type="nucleotide sequence ID" value="NZ_SOCN01000004.1"/>
</dbReference>
<sequence>MQKIEVGHTNESYRDGDKFIQFKKYNNFNHKIDYALLKELNFVPKLLKNDEKSLSWEFIESQPIDFSDADLKQIAENFKTLHNSNLKFPKTNHAARVKEYRRKIREKGLKIDVLDQYYKRINTILAKSLNNCPLHNDIYAANLIKDKQGKIYFIDWEYASMGDKHFDLAYFITGSFLTAQQEKTFLKYYENYWEEYLIQQKIFVYYLVILWLNEKDVKPFDDSYSIQKLKETVALYEYKKKNNLFKK</sequence>
<keyword evidence="2" id="KW-0808">Transferase</keyword>
<evidence type="ECO:0000313" key="2">
    <source>
        <dbReference type="EMBL" id="TDV23034.1"/>
    </source>
</evidence>
<dbReference type="PANTHER" id="PTHR40086">
    <property type="entry name" value="PHOSPHOTRANSFERASE YTMP-RELATED"/>
    <property type="match status" value="1"/>
</dbReference>
<keyword evidence="2" id="KW-0418">Kinase</keyword>
<evidence type="ECO:0000259" key="1">
    <source>
        <dbReference type="Pfam" id="PF01636"/>
    </source>
</evidence>
<dbReference type="PANTHER" id="PTHR40086:SF1">
    <property type="entry name" value="CELL CYCLE REGULATOR CCRZ"/>
    <property type="match status" value="1"/>
</dbReference>
<dbReference type="Pfam" id="PF01636">
    <property type="entry name" value="APH"/>
    <property type="match status" value="1"/>
</dbReference>
<dbReference type="SUPFAM" id="SSF56112">
    <property type="entry name" value="Protein kinase-like (PK-like)"/>
    <property type="match status" value="1"/>
</dbReference>
<organism evidence="2 3">
    <name type="scientific">Mycoplasmopsis mustelae</name>
    <dbReference type="NCBI Taxonomy" id="171289"/>
    <lineage>
        <taxon>Bacteria</taxon>
        <taxon>Bacillati</taxon>
        <taxon>Mycoplasmatota</taxon>
        <taxon>Mycoplasmoidales</taxon>
        <taxon>Metamycoplasmataceae</taxon>
        <taxon>Mycoplasmopsis</taxon>
    </lineage>
</organism>
<proteinExistence type="predicted"/>
<reference evidence="2 3" key="1">
    <citation type="submission" date="2019-03" db="EMBL/GenBank/DDBJ databases">
        <title>Genomic Encyclopedia of Archaeal and Bacterial Type Strains, Phase II (KMG-II): from individual species to whole genera.</title>
        <authorList>
            <person name="Goeker M."/>
        </authorList>
    </citation>
    <scope>NUCLEOTIDE SEQUENCE [LARGE SCALE GENOMIC DNA]</scope>
    <source>
        <strain evidence="2 3">ATCC 35214</strain>
    </source>
</reference>
<feature type="domain" description="Aminoglycoside phosphotransferase" evidence="1">
    <location>
        <begin position="68"/>
        <end position="195"/>
    </location>
</feature>
<dbReference type="Proteomes" id="UP000295757">
    <property type="component" value="Unassembled WGS sequence"/>
</dbReference>
<comment type="caution">
    <text evidence="2">The sequence shown here is derived from an EMBL/GenBank/DDBJ whole genome shotgun (WGS) entry which is preliminary data.</text>
</comment>
<dbReference type="Gene3D" id="3.90.1200.10">
    <property type="match status" value="1"/>
</dbReference>
<accession>A0A4R7UD99</accession>
<gene>
    <name evidence="2" type="ORF">BCF59_0657</name>
</gene>
<dbReference type="InterPro" id="IPR052077">
    <property type="entry name" value="CcrZ_PhaseVar_Mediator"/>
</dbReference>
<keyword evidence="3" id="KW-1185">Reference proteome</keyword>
<dbReference type="InterPro" id="IPR011009">
    <property type="entry name" value="Kinase-like_dom_sf"/>
</dbReference>
<name>A0A4R7UD99_9BACT</name>
<dbReference type="OrthoDB" id="9803871at2"/>
<dbReference type="EMBL" id="SOCN01000004">
    <property type="protein sequence ID" value="TDV23034.1"/>
    <property type="molecule type" value="Genomic_DNA"/>
</dbReference>
<protein>
    <submittedName>
        <fullName evidence="2">Thiamine kinase-like enzyme</fullName>
    </submittedName>
</protein>
<dbReference type="AlphaFoldDB" id="A0A4R7UD99"/>
<evidence type="ECO:0000313" key="3">
    <source>
        <dbReference type="Proteomes" id="UP000295757"/>
    </source>
</evidence>
<dbReference type="InterPro" id="IPR002575">
    <property type="entry name" value="Aminoglycoside_PTrfase"/>
</dbReference>
<dbReference type="GO" id="GO:0016301">
    <property type="term" value="F:kinase activity"/>
    <property type="evidence" value="ECO:0007669"/>
    <property type="project" value="UniProtKB-KW"/>
</dbReference>